<reference evidence="1 2" key="1">
    <citation type="submission" date="2017-05" db="EMBL/GenBank/DDBJ databases">
        <title>The Genome Sequence of Tsuchiyaea wingfieldii DSM 27421.</title>
        <authorList>
            <person name="Cuomo C."/>
            <person name="Passer A."/>
            <person name="Billmyre B."/>
            <person name="Heitman J."/>
        </authorList>
    </citation>
    <scope>NUCLEOTIDE SEQUENCE [LARGE SCALE GENOMIC DNA]</scope>
    <source>
        <strain evidence="1 2">DSM 27421</strain>
    </source>
</reference>
<keyword evidence="2" id="KW-1185">Reference proteome</keyword>
<dbReference type="AlphaFoldDB" id="A0A5D3AZZ1"/>
<comment type="caution">
    <text evidence="1">The sequence shown here is derived from an EMBL/GenBank/DDBJ whole genome shotgun (WGS) entry which is preliminary data.</text>
</comment>
<name>A0A5D3AZZ1_9TREE</name>
<protein>
    <submittedName>
        <fullName evidence="1">Uncharacterized protein</fullName>
    </submittedName>
</protein>
<proteinExistence type="predicted"/>
<dbReference type="Proteomes" id="UP000322245">
    <property type="component" value="Unassembled WGS sequence"/>
</dbReference>
<gene>
    <name evidence="1" type="ORF">B9479_003846</name>
</gene>
<evidence type="ECO:0000313" key="2">
    <source>
        <dbReference type="Proteomes" id="UP000322245"/>
    </source>
</evidence>
<organism evidence="1 2">
    <name type="scientific">Cryptococcus floricola</name>
    <dbReference type="NCBI Taxonomy" id="2591691"/>
    <lineage>
        <taxon>Eukaryota</taxon>
        <taxon>Fungi</taxon>
        <taxon>Dikarya</taxon>
        <taxon>Basidiomycota</taxon>
        <taxon>Agaricomycotina</taxon>
        <taxon>Tremellomycetes</taxon>
        <taxon>Tremellales</taxon>
        <taxon>Cryptococcaceae</taxon>
        <taxon>Cryptococcus</taxon>
    </lineage>
</organism>
<sequence length="100" mass="11196">MSRTHLTIESVDCLTNPSIEEQSECSKVLLDAYLNDRFTNKLYGHSAEYRRLSHVYDIRVALVDCEVWVTRVKDDSVEGGTAIASVACVSPPGKEVYSQQ</sequence>
<dbReference type="EMBL" id="NIDF01000039">
    <property type="protein sequence ID" value="TYJ55456.1"/>
    <property type="molecule type" value="Genomic_DNA"/>
</dbReference>
<evidence type="ECO:0000313" key="1">
    <source>
        <dbReference type="EMBL" id="TYJ55456.1"/>
    </source>
</evidence>
<accession>A0A5D3AZZ1</accession>